<dbReference type="OrthoDB" id="2432695at2759"/>
<accession>A0A8H3QTR2</accession>
<proteinExistence type="predicted"/>
<feature type="domain" description="HAT C-terminal dimerisation" evidence="6">
    <location>
        <begin position="515"/>
        <end position="588"/>
    </location>
</feature>
<dbReference type="PANTHER" id="PTHR46481">
    <property type="entry name" value="ZINC FINGER BED DOMAIN-CONTAINING PROTEIN 4"/>
    <property type="match status" value="1"/>
</dbReference>
<keyword evidence="5" id="KW-0539">Nucleus</keyword>
<dbReference type="GO" id="GO:0008270">
    <property type="term" value="F:zinc ion binding"/>
    <property type="evidence" value="ECO:0007669"/>
    <property type="project" value="UniProtKB-KW"/>
</dbReference>
<keyword evidence="3" id="KW-0863">Zinc-finger</keyword>
<dbReference type="InterPro" id="IPR008906">
    <property type="entry name" value="HATC_C_dom"/>
</dbReference>
<organism evidence="7 8">
    <name type="scientific">Rhizophagus clarus</name>
    <dbReference type="NCBI Taxonomy" id="94130"/>
    <lineage>
        <taxon>Eukaryota</taxon>
        <taxon>Fungi</taxon>
        <taxon>Fungi incertae sedis</taxon>
        <taxon>Mucoromycota</taxon>
        <taxon>Glomeromycotina</taxon>
        <taxon>Glomeromycetes</taxon>
        <taxon>Glomerales</taxon>
        <taxon>Glomeraceae</taxon>
        <taxon>Rhizophagus</taxon>
    </lineage>
</organism>
<dbReference type="InterPro" id="IPR012337">
    <property type="entry name" value="RNaseH-like_sf"/>
</dbReference>
<dbReference type="Proteomes" id="UP000615446">
    <property type="component" value="Unassembled WGS sequence"/>
</dbReference>
<evidence type="ECO:0000313" key="8">
    <source>
        <dbReference type="Proteomes" id="UP000615446"/>
    </source>
</evidence>
<evidence type="ECO:0000256" key="1">
    <source>
        <dbReference type="ARBA" id="ARBA00004123"/>
    </source>
</evidence>
<dbReference type="Pfam" id="PF05699">
    <property type="entry name" value="Dimer_Tnp_hAT"/>
    <property type="match status" value="1"/>
</dbReference>
<reference evidence="7" key="1">
    <citation type="submission" date="2019-10" db="EMBL/GenBank/DDBJ databases">
        <title>Conservation and host-specific expression of non-tandemly repeated heterogenous ribosome RNA gene in arbuscular mycorrhizal fungi.</title>
        <authorList>
            <person name="Maeda T."/>
            <person name="Kobayashi Y."/>
            <person name="Nakagawa T."/>
            <person name="Ezawa T."/>
            <person name="Yamaguchi K."/>
            <person name="Bino T."/>
            <person name="Nishimoto Y."/>
            <person name="Shigenobu S."/>
            <person name="Kawaguchi M."/>
        </authorList>
    </citation>
    <scope>NUCLEOTIDE SEQUENCE</scope>
    <source>
        <strain evidence="7">HR1</strain>
    </source>
</reference>
<protein>
    <submittedName>
        <fullName evidence="7">Zinc finger BED domain-containing protein RICESLEEPER 2-like</fullName>
    </submittedName>
</protein>
<comment type="subcellular location">
    <subcellularLocation>
        <location evidence="1">Nucleus</location>
    </subcellularLocation>
</comment>
<dbReference type="EMBL" id="BLAL01000197">
    <property type="protein sequence ID" value="GES91102.1"/>
    <property type="molecule type" value="Genomic_DNA"/>
</dbReference>
<evidence type="ECO:0000256" key="5">
    <source>
        <dbReference type="ARBA" id="ARBA00023242"/>
    </source>
</evidence>
<keyword evidence="4" id="KW-0862">Zinc</keyword>
<dbReference type="SUPFAM" id="SSF53098">
    <property type="entry name" value="Ribonuclease H-like"/>
    <property type="match status" value="1"/>
</dbReference>
<gene>
    <name evidence="7" type="ORF">RCL2_001793300</name>
</gene>
<dbReference type="PANTHER" id="PTHR46481:SF10">
    <property type="entry name" value="ZINC FINGER BED DOMAIN-CONTAINING PROTEIN 39"/>
    <property type="match status" value="1"/>
</dbReference>
<dbReference type="GO" id="GO:0046983">
    <property type="term" value="F:protein dimerization activity"/>
    <property type="evidence" value="ECO:0007669"/>
    <property type="project" value="InterPro"/>
</dbReference>
<dbReference type="GO" id="GO:0005634">
    <property type="term" value="C:nucleus"/>
    <property type="evidence" value="ECO:0007669"/>
    <property type="project" value="UniProtKB-SubCell"/>
</dbReference>
<sequence>MSEAEKTTLEKRPSLRSKLFTKELFEEKELPQEHKNAKTHHMVKDKTWLHKIGNSNTTNLWHHLKRNHLNKNPKKAKNLMVETQSTLDEFVNHTKFPSKMIKILNSDALVPSADMIKNDILENFKVEQKRMSELFQSAPGRISFALDSWISMNSYSFLAITVHWITKNWRLQDKLLDFIDLSGPYSDENLCNAFVRSCHKFGILTKIFAVTSDNTSNNITFMKYLENTCQRKNISFNATNSHCQCLAHIINLVVQEILKQVKAGEAQIEDEIMDDMDSSTNAGEIIPKLHKLVVKVKLSPQRQERFARHAEAANLKELSHILDVRTWWNSTFDMLSHAFMMREAIDAMVNSDKDLRNFEITDDEWDKINEIISVLKIFVQTTKILSTAKYPMLSSSIPIYNYLMDRLEAYCENFDSSNDIVIAVKAGLKKLEFYYEKSDETTMYTIATVLDPRFKLGYYEDNKWKQSFIHYAKDTVLNAYNTNYAPGSTNVEVVDDNDNEFLDHIFGKKKNHQNEVEIYLKNPRADQNQDVLLWWKLNEVEYTHLAAMARDYLAIAATSVPVERIFSGGTDLITAKRSNLKKKNNSRLYVFEIMVGMRRI</sequence>
<evidence type="ECO:0000313" key="7">
    <source>
        <dbReference type="EMBL" id="GES91102.1"/>
    </source>
</evidence>
<evidence type="ECO:0000259" key="6">
    <source>
        <dbReference type="Pfam" id="PF05699"/>
    </source>
</evidence>
<evidence type="ECO:0000256" key="3">
    <source>
        <dbReference type="ARBA" id="ARBA00022771"/>
    </source>
</evidence>
<name>A0A8H3QTR2_9GLOM</name>
<keyword evidence="2" id="KW-0479">Metal-binding</keyword>
<evidence type="ECO:0000256" key="2">
    <source>
        <dbReference type="ARBA" id="ARBA00022723"/>
    </source>
</evidence>
<comment type="caution">
    <text evidence="7">The sequence shown here is derived from an EMBL/GenBank/DDBJ whole genome shotgun (WGS) entry which is preliminary data.</text>
</comment>
<evidence type="ECO:0000256" key="4">
    <source>
        <dbReference type="ARBA" id="ARBA00022833"/>
    </source>
</evidence>
<dbReference type="InterPro" id="IPR052035">
    <property type="entry name" value="ZnF_BED_domain_contain"/>
</dbReference>
<dbReference type="AlphaFoldDB" id="A0A8H3QTR2"/>